<organism evidence="1">
    <name type="scientific">gut metagenome</name>
    <dbReference type="NCBI Taxonomy" id="749906"/>
    <lineage>
        <taxon>unclassified sequences</taxon>
        <taxon>metagenomes</taxon>
        <taxon>organismal metagenomes</taxon>
    </lineage>
</organism>
<accession>J9GMT7</accession>
<sequence>MYTIQLNESGTRHLDITLENLQTIQKYQLFQSMVDSNGYVTEEVLNKLKMNIRSLIAHSEDNTKDLLDLCIDVIYHDKMKAYGLKNLIAVYEQWMAQQQEEENESLPEIW</sequence>
<name>J9GMT7_9ZZZZ</name>
<dbReference type="AlphaFoldDB" id="J9GMT7"/>
<evidence type="ECO:0000313" key="1">
    <source>
        <dbReference type="EMBL" id="EJX01165.1"/>
    </source>
</evidence>
<gene>
    <name evidence="1" type="ORF">EVA_10732</name>
</gene>
<dbReference type="EMBL" id="AMCI01003075">
    <property type="protein sequence ID" value="EJX01165.1"/>
    <property type="molecule type" value="Genomic_DNA"/>
</dbReference>
<reference evidence="1" key="1">
    <citation type="journal article" date="2012" name="PLoS ONE">
        <title>Gene sets for utilization of primary and secondary nutrition supplies in the distal gut of endangered iberian lynx.</title>
        <authorList>
            <person name="Alcaide M."/>
            <person name="Messina E."/>
            <person name="Richter M."/>
            <person name="Bargiela R."/>
            <person name="Peplies J."/>
            <person name="Huws S.A."/>
            <person name="Newbold C.J."/>
            <person name="Golyshin P.N."/>
            <person name="Simon M.A."/>
            <person name="Lopez G."/>
            <person name="Yakimov M.M."/>
            <person name="Ferrer M."/>
        </authorList>
    </citation>
    <scope>NUCLEOTIDE SEQUENCE</scope>
</reference>
<protein>
    <submittedName>
        <fullName evidence="1">Uncharacterized protein</fullName>
    </submittedName>
</protein>
<proteinExistence type="predicted"/>
<comment type="caution">
    <text evidence="1">The sequence shown here is derived from an EMBL/GenBank/DDBJ whole genome shotgun (WGS) entry which is preliminary data.</text>
</comment>